<dbReference type="Pfam" id="PF00001">
    <property type="entry name" value="7tm_1"/>
    <property type="match status" value="1"/>
</dbReference>
<comment type="subcellular location">
    <subcellularLocation>
        <location evidence="1">Cell membrane</location>
        <topology evidence="1">Multi-pass membrane protein</topology>
    </subcellularLocation>
</comment>
<accession>A0A3P9KBQ7</accession>
<dbReference type="SUPFAM" id="SSF81321">
    <property type="entry name" value="Family A G protein-coupled receptor-like"/>
    <property type="match status" value="1"/>
</dbReference>
<reference key="1">
    <citation type="journal article" date="2007" name="Nature">
        <title>The medaka draft genome and insights into vertebrate genome evolution.</title>
        <authorList>
            <person name="Kasahara M."/>
            <person name="Naruse K."/>
            <person name="Sasaki S."/>
            <person name="Nakatani Y."/>
            <person name="Qu W."/>
            <person name="Ahsan B."/>
            <person name="Yamada T."/>
            <person name="Nagayasu Y."/>
            <person name="Doi K."/>
            <person name="Kasai Y."/>
            <person name="Jindo T."/>
            <person name="Kobayashi D."/>
            <person name="Shimada A."/>
            <person name="Toyoda A."/>
            <person name="Kuroki Y."/>
            <person name="Fujiyama A."/>
            <person name="Sasaki T."/>
            <person name="Shimizu A."/>
            <person name="Asakawa S."/>
            <person name="Shimizu N."/>
            <person name="Hashimoto S."/>
            <person name="Yang J."/>
            <person name="Lee Y."/>
            <person name="Matsushima K."/>
            <person name="Sugano S."/>
            <person name="Sakaizumi M."/>
            <person name="Narita T."/>
            <person name="Ohishi K."/>
            <person name="Haga S."/>
            <person name="Ohta F."/>
            <person name="Nomoto H."/>
            <person name="Nogata K."/>
            <person name="Morishita T."/>
            <person name="Endo T."/>
            <person name="Shin-I T."/>
            <person name="Takeda H."/>
            <person name="Morishita S."/>
            <person name="Kohara Y."/>
        </authorList>
    </citation>
    <scope>NUCLEOTIDE SEQUENCE [LARGE SCALE GENOMIC DNA]</scope>
    <source>
        <strain>Hd-rR</strain>
    </source>
</reference>
<dbReference type="Proteomes" id="UP000265180">
    <property type="component" value="Chromosome 3"/>
</dbReference>
<evidence type="ECO:0000256" key="6">
    <source>
        <dbReference type="ARBA" id="ARBA00023136"/>
    </source>
</evidence>
<keyword evidence="5" id="KW-0297">G-protein coupled receptor</keyword>
<dbReference type="AlphaFoldDB" id="A0A3P9KBQ7"/>
<dbReference type="Ensembl" id="ENSORLT00020005824.1">
    <property type="protein sequence ID" value="ENSORLP00020005713.1"/>
    <property type="gene ID" value="ENSORLG00020006540.1"/>
</dbReference>
<feature type="transmembrane region" description="Helical" evidence="9">
    <location>
        <begin position="189"/>
        <end position="209"/>
    </location>
</feature>
<feature type="transmembrane region" description="Helical" evidence="9">
    <location>
        <begin position="328"/>
        <end position="352"/>
    </location>
</feature>
<reference evidence="11" key="4">
    <citation type="submission" date="2025-09" db="UniProtKB">
        <authorList>
            <consortium name="Ensembl"/>
        </authorList>
    </citation>
    <scope>IDENTIFICATION</scope>
    <source>
        <strain evidence="11">HNI</strain>
    </source>
</reference>
<proteinExistence type="predicted"/>
<dbReference type="Gene3D" id="1.20.1070.10">
    <property type="entry name" value="Rhodopsin 7-helix transmembrane proteins"/>
    <property type="match status" value="1"/>
</dbReference>
<evidence type="ECO:0000313" key="11">
    <source>
        <dbReference type="Ensembl" id="ENSORLP00020005713.1"/>
    </source>
</evidence>
<feature type="transmembrane region" description="Helical" evidence="9">
    <location>
        <begin position="150"/>
        <end position="169"/>
    </location>
</feature>
<dbReference type="GO" id="GO:0004930">
    <property type="term" value="F:G protein-coupled receptor activity"/>
    <property type="evidence" value="ECO:0007669"/>
    <property type="project" value="UniProtKB-KW"/>
</dbReference>
<feature type="transmembrane region" description="Helical" evidence="9">
    <location>
        <begin position="235"/>
        <end position="257"/>
    </location>
</feature>
<evidence type="ECO:0000256" key="4">
    <source>
        <dbReference type="ARBA" id="ARBA00022989"/>
    </source>
</evidence>
<evidence type="ECO:0000256" key="7">
    <source>
        <dbReference type="ARBA" id="ARBA00023170"/>
    </source>
</evidence>
<dbReference type="InterPro" id="IPR017452">
    <property type="entry name" value="GPCR_Rhodpsn_7TM"/>
</dbReference>
<protein>
    <recommendedName>
        <fullName evidence="10">G-protein coupled receptors family 1 profile domain-containing protein</fullName>
    </recommendedName>
</protein>
<feature type="transmembrane region" description="Helical" evidence="9">
    <location>
        <begin position="288"/>
        <end position="308"/>
    </location>
</feature>
<dbReference type="GO" id="GO:0005886">
    <property type="term" value="C:plasma membrane"/>
    <property type="evidence" value="ECO:0007669"/>
    <property type="project" value="UniProtKB-SubCell"/>
</dbReference>
<feature type="transmembrane region" description="Helical" evidence="9">
    <location>
        <begin position="71"/>
        <end position="97"/>
    </location>
</feature>
<name>A0A3P9KBQ7_ORYLA</name>
<keyword evidence="2" id="KW-1003">Cell membrane</keyword>
<keyword evidence="7" id="KW-0675">Receptor</keyword>
<dbReference type="PROSITE" id="PS50262">
    <property type="entry name" value="G_PROTEIN_RECEP_F1_2"/>
    <property type="match status" value="1"/>
</dbReference>
<evidence type="ECO:0000259" key="10">
    <source>
        <dbReference type="PROSITE" id="PS50262"/>
    </source>
</evidence>
<dbReference type="PANTHER" id="PTHR24231:SF52">
    <property type="entry name" value="CYSTEINYL LEUKOTRIENE RECEPTOR 2-LIKE"/>
    <property type="match status" value="1"/>
</dbReference>
<evidence type="ECO:0000256" key="5">
    <source>
        <dbReference type="ARBA" id="ARBA00023040"/>
    </source>
</evidence>
<dbReference type="PANTHER" id="PTHR24231">
    <property type="entry name" value="PURINOCEPTOR-RELATED G-PROTEIN COUPLED RECEPTOR"/>
    <property type="match status" value="1"/>
</dbReference>
<evidence type="ECO:0000256" key="9">
    <source>
        <dbReference type="SAM" id="Phobius"/>
    </source>
</evidence>
<sequence length="394" mass="44714">MIFMLASDQRSSVRGAEGHGGHGGGAMLCRVCDAQTFVSVSAGLMSMAFSSVIPPDRPTNQCLHNSDTFKYYVYTCTYMVVFPVAFLCNIGALVAFHRMKKKSTSSCRVVMMNLAISDWSFSLTLPLRLVYYFHDRSWIFPDWLCRLCTYSFYVNLYSSILFLTLLSLLRWVAVAKPFKQSFESKPRQVSLVCLAIWLFVGLASIPFLSEGVVKRDGVPRCFETSSHSSWCRISILNYIGLVFGFLLPFLTILFSYLRIVPILRSHRTEGFTMSTADPRSRKDGMRSVYLVAMVMVTFLICFLPYHLIRTLHLHSMCGNWSCGVKVPLQRAVSVTLCMAVSNCVVNPLLYYYSTKSFRDDAQKVGFSCRFSRFSRLGFVRDQAAKEDNRSLSMN</sequence>
<reference evidence="11 12" key="2">
    <citation type="submission" date="2017-04" db="EMBL/GenBank/DDBJ databases">
        <title>CpG methylation of centromeres and impact of large insertions on vertebrate speciation.</title>
        <authorList>
            <person name="Ichikawa K."/>
            <person name="Yoshimura J."/>
            <person name="Morishita S."/>
        </authorList>
    </citation>
    <scope>NUCLEOTIDE SEQUENCE</scope>
    <source>
        <strain evidence="11 12">HNI</strain>
    </source>
</reference>
<dbReference type="PRINTS" id="PR01157">
    <property type="entry name" value="P2YPURNOCPTR"/>
</dbReference>
<feature type="transmembrane region" description="Helical" evidence="9">
    <location>
        <begin position="109"/>
        <end position="130"/>
    </location>
</feature>
<dbReference type="InterPro" id="IPR000276">
    <property type="entry name" value="GPCR_Rhodpsn"/>
</dbReference>
<organism evidence="11 12">
    <name type="scientific">Oryzias latipes</name>
    <name type="common">Japanese rice fish</name>
    <name type="synonym">Japanese killifish</name>
    <dbReference type="NCBI Taxonomy" id="8090"/>
    <lineage>
        <taxon>Eukaryota</taxon>
        <taxon>Metazoa</taxon>
        <taxon>Chordata</taxon>
        <taxon>Craniata</taxon>
        <taxon>Vertebrata</taxon>
        <taxon>Euteleostomi</taxon>
        <taxon>Actinopterygii</taxon>
        <taxon>Neopterygii</taxon>
        <taxon>Teleostei</taxon>
        <taxon>Neoteleostei</taxon>
        <taxon>Acanthomorphata</taxon>
        <taxon>Ovalentaria</taxon>
        <taxon>Atherinomorphae</taxon>
        <taxon>Beloniformes</taxon>
        <taxon>Adrianichthyidae</taxon>
        <taxon>Oryziinae</taxon>
        <taxon>Oryzias</taxon>
    </lineage>
</organism>
<evidence type="ECO:0000256" key="2">
    <source>
        <dbReference type="ARBA" id="ARBA00022475"/>
    </source>
</evidence>
<keyword evidence="4 9" id="KW-1133">Transmembrane helix</keyword>
<evidence type="ECO:0000256" key="8">
    <source>
        <dbReference type="ARBA" id="ARBA00023224"/>
    </source>
</evidence>
<keyword evidence="6 9" id="KW-0472">Membrane</keyword>
<evidence type="ECO:0000256" key="1">
    <source>
        <dbReference type="ARBA" id="ARBA00004651"/>
    </source>
</evidence>
<reference evidence="11" key="3">
    <citation type="submission" date="2025-08" db="UniProtKB">
        <authorList>
            <consortium name="Ensembl"/>
        </authorList>
    </citation>
    <scope>IDENTIFICATION</scope>
    <source>
        <strain evidence="11">HNI</strain>
    </source>
</reference>
<feature type="domain" description="G-protein coupled receptors family 1 profile" evidence="10">
    <location>
        <begin position="88"/>
        <end position="350"/>
    </location>
</feature>
<evidence type="ECO:0000256" key="3">
    <source>
        <dbReference type="ARBA" id="ARBA00022692"/>
    </source>
</evidence>
<dbReference type="PRINTS" id="PR00237">
    <property type="entry name" value="GPCRRHODOPSN"/>
</dbReference>
<evidence type="ECO:0000313" key="12">
    <source>
        <dbReference type="Proteomes" id="UP000265180"/>
    </source>
</evidence>
<keyword evidence="8" id="KW-0807">Transducer</keyword>
<keyword evidence="3 9" id="KW-0812">Transmembrane</keyword>